<dbReference type="EMBL" id="JAHXZN010000001">
    <property type="protein sequence ID" value="MBW6529645.1"/>
    <property type="molecule type" value="Genomic_DNA"/>
</dbReference>
<keyword evidence="2" id="KW-0456">Lyase</keyword>
<evidence type="ECO:0000313" key="2">
    <source>
        <dbReference type="EMBL" id="MBW6529645.1"/>
    </source>
</evidence>
<proteinExistence type="predicted"/>
<comment type="caution">
    <text evidence="2">The sequence shown here is derived from an EMBL/GenBank/DDBJ whole genome shotgun (WGS) entry which is preliminary data.</text>
</comment>
<evidence type="ECO:0000313" key="3">
    <source>
        <dbReference type="Proteomes" id="UP000759103"/>
    </source>
</evidence>
<dbReference type="Pfam" id="PF22677">
    <property type="entry name" value="Ble-like_N"/>
    <property type="match status" value="1"/>
</dbReference>
<dbReference type="InterPro" id="IPR053863">
    <property type="entry name" value="Glyoxy/Ble-like_N"/>
</dbReference>
<reference evidence="2 3" key="1">
    <citation type="submission" date="2021-07" db="EMBL/GenBank/DDBJ databases">
        <title>Sphingomonas sp.</title>
        <authorList>
            <person name="Feng G."/>
            <person name="Li J."/>
            <person name="Pan M."/>
        </authorList>
    </citation>
    <scope>NUCLEOTIDE SEQUENCE [LARGE SCALE GENOMIC DNA]</scope>
    <source>
        <strain evidence="2 3">RRHST34</strain>
    </source>
</reference>
<dbReference type="SUPFAM" id="SSF54593">
    <property type="entry name" value="Glyoxalase/Bleomycin resistance protein/Dihydroxybiphenyl dioxygenase"/>
    <property type="match status" value="1"/>
</dbReference>
<dbReference type="PROSITE" id="PS51819">
    <property type="entry name" value="VOC"/>
    <property type="match status" value="1"/>
</dbReference>
<feature type="domain" description="VOC" evidence="1">
    <location>
        <begin position="3"/>
        <end position="127"/>
    </location>
</feature>
<evidence type="ECO:0000259" key="1">
    <source>
        <dbReference type="PROSITE" id="PS51819"/>
    </source>
</evidence>
<sequence length="143" mass="15616">MERMIFVNLPVADVAASTRFYEALGFKRNPDFSNEQASGMVWSDSIWVMLLGHDFYRTFTPKTIADTRSTSAALLCLSCASRDEVDQLGAAALAAGGRELHGADDKGFMYGRAFDDLDGHGWEVMHMDANAKPAEQHDAAVPA</sequence>
<dbReference type="RefSeq" id="WP_219747158.1">
    <property type="nucleotide sequence ID" value="NZ_JAHXZN010000001.1"/>
</dbReference>
<dbReference type="Proteomes" id="UP000759103">
    <property type="component" value="Unassembled WGS sequence"/>
</dbReference>
<keyword evidence="3" id="KW-1185">Reference proteome</keyword>
<dbReference type="PANTHER" id="PTHR36503:SF2">
    <property type="entry name" value="BLR2408 PROTEIN"/>
    <property type="match status" value="1"/>
</dbReference>
<protein>
    <submittedName>
        <fullName evidence="2">Lactoylglutathione lyase</fullName>
    </submittedName>
</protein>
<accession>A0ABS7BJC9</accession>
<dbReference type="PANTHER" id="PTHR36503">
    <property type="entry name" value="BLR2520 PROTEIN"/>
    <property type="match status" value="1"/>
</dbReference>
<dbReference type="Gene3D" id="3.10.180.10">
    <property type="entry name" value="2,3-Dihydroxybiphenyl 1,2-Dioxygenase, domain 1"/>
    <property type="match status" value="1"/>
</dbReference>
<organism evidence="2 3">
    <name type="scientific">Sphingomonas citri</name>
    <dbReference type="NCBI Taxonomy" id="2862499"/>
    <lineage>
        <taxon>Bacteria</taxon>
        <taxon>Pseudomonadati</taxon>
        <taxon>Pseudomonadota</taxon>
        <taxon>Alphaproteobacteria</taxon>
        <taxon>Sphingomonadales</taxon>
        <taxon>Sphingomonadaceae</taxon>
        <taxon>Sphingomonas</taxon>
    </lineage>
</organism>
<dbReference type="InterPro" id="IPR037523">
    <property type="entry name" value="VOC_core"/>
</dbReference>
<name>A0ABS7BJC9_9SPHN</name>
<gene>
    <name evidence="2" type="ORF">KZ820_02760</name>
</gene>
<dbReference type="InterPro" id="IPR029068">
    <property type="entry name" value="Glyas_Bleomycin-R_OHBP_Dase"/>
</dbReference>
<dbReference type="GO" id="GO:0016829">
    <property type="term" value="F:lyase activity"/>
    <property type="evidence" value="ECO:0007669"/>
    <property type="project" value="UniProtKB-KW"/>
</dbReference>